<dbReference type="AlphaFoldDB" id="A0A8J9WB45"/>
<name>A0A8J9WB45_9EUPU</name>
<evidence type="ECO:0000313" key="2">
    <source>
        <dbReference type="EMBL" id="ATI24691.1"/>
    </source>
</evidence>
<reference evidence="2" key="1">
    <citation type="submission" date="2016-11" db="EMBL/GenBank/DDBJ databases">
        <title>Complete mitochondrial genome of Karaftohelix adamsi.</title>
        <authorList>
            <person name="Choi E.H."/>
            <person name="Jang K.H."/>
            <person name="Hwang U.W."/>
        </authorList>
    </citation>
    <scope>NUCLEOTIDE SEQUENCE</scope>
</reference>
<proteinExistence type="predicted"/>
<keyword evidence="1" id="KW-1133">Transmembrane helix</keyword>
<dbReference type="EMBL" id="KY230382">
    <property type="protein sequence ID" value="ATI24691.1"/>
    <property type="molecule type" value="Genomic_DNA"/>
</dbReference>
<keyword evidence="1" id="KW-0812">Transmembrane</keyword>
<keyword evidence="2" id="KW-0496">Mitochondrion</keyword>
<protein>
    <submittedName>
        <fullName evidence="2">ATP synthase F0 subunit 8</fullName>
    </submittedName>
</protein>
<keyword evidence="1" id="KW-0472">Membrane</keyword>
<organism evidence="2">
    <name type="scientific">Karaftohelix adamsi</name>
    <dbReference type="NCBI Taxonomy" id="2013957"/>
    <lineage>
        <taxon>Eukaryota</taxon>
        <taxon>Metazoa</taxon>
        <taxon>Spiralia</taxon>
        <taxon>Lophotrochozoa</taxon>
        <taxon>Mollusca</taxon>
        <taxon>Gastropoda</taxon>
        <taxon>Heterobranchia</taxon>
        <taxon>Euthyneura</taxon>
        <taxon>Panpulmonata</taxon>
        <taxon>Eupulmonata</taxon>
        <taxon>Stylommatophora</taxon>
        <taxon>Helicina</taxon>
        <taxon>Camaenoidea</taxon>
        <taxon>Camaenidae</taxon>
        <taxon>Karaftohelix</taxon>
    </lineage>
</organism>
<gene>
    <name evidence="2" type="primary">atp8</name>
</gene>
<accession>A0A8J9WB45</accession>
<feature type="transmembrane region" description="Helical" evidence="1">
    <location>
        <begin position="12"/>
        <end position="30"/>
    </location>
</feature>
<sequence length="54" mass="6136">MTSTMPQLSPHVLLPLISVLFFTYLTFFLYHSPKMNVSGSPPRVTSNKHTPVFK</sequence>
<evidence type="ECO:0000256" key="1">
    <source>
        <dbReference type="SAM" id="Phobius"/>
    </source>
</evidence>
<geneLocation type="mitochondrion" evidence="2"/>